<dbReference type="AlphaFoldDB" id="A0A9N9YIB7"/>
<proteinExistence type="predicted"/>
<evidence type="ECO:0000259" key="3">
    <source>
        <dbReference type="Pfam" id="PF14330"/>
    </source>
</evidence>
<dbReference type="Pfam" id="PF07287">
    <property type="entry name" value="AtuA"/>
    <property type="match status" value="1"/>
</dbReference>
<comment type="caution">
    <text evidence="4">The sequence shown here is derived from an EMBL/GenBank/DDBJ whole genome shotgun (WGS) entry which is preliminary data.</text>
</comment>
<evidence type="ECO:0008006" key="6">
    <source>
        <dbReference type="Google" id="ProtNLM"/>
    </source>
</evidence>
<sequence>MNPSALQEPSALCHIVTPVGCLGYGLDEDVCDAELAKLRQESDTPIAIILDAGSTDSGPARLALGQMAAPRSNYVRDLTKLLKLCNKYNTPLLFSSAGGDGADDHVNEMTKVISEVVDQSKEKYKTKIITIKTEVPKEIIKERLASGKVTGCGPAVPTLTERDVEDAVRIVAQVGAEPFLDAMFADPDFNVIVGGRAYDPSPFVAYCSYMVMKTASGSVPLETLPESVLGGFFHMGKIMECGAQCATPKTRAARSTVYDDGTFDVTPLEKGVRCTPLAVAAHTLYEKSRPDLLYGPGGCLDLSNTSYEALADQKTVRCRGATFKPIKLTGNNYNVKLEGAKVAGYRSMFVGAYHDPALTSQLDHLLDDIRAYVTKQHAHTTENWSLFFHKIGATDPANAGSVCIVGEALADSQDVATTVVSTARVACIHAPYPGQKATSGNMAFGIAGKTDIECGPCPQFCVYHLMELESGEEGSFQDGSSQGPALFRRDQITLGLNSRPPPLPSRVRNDLKFSNGIPSEGVTTGKQTSVPTKTTDKRVQSPTTLGEVAKVVRSKNSGPYEITFDLLFDSEEEYLSIKKSEILSKKVISDLYSIPEEDVIYAGFFDQARAFKATIPRMAAGKRSVSGAVGDGDVHGSQHYMPLVRLGLPDELREALR</sequence>
<accession>A0A9N9YIB7</accession>
<evidence type="ECO:0000313" key="4">
    <source>
        <dbReference type="EMBL" id="CAH0019869.1"/>
    </source>
</evidence>
<evidence type="ECO:0000313" key="5">
    <source>
        <dbReference type="Proteomes" id="UP000696573"/>
    </source>
</evidence>
<feature type="domain" description="DUF4387" evidence="3">
    <location>
        <begin position="545"/>
        <end position="645"/>
    </location>
</feature>
<evidence type="ECO:0000259" key="2">
    <source>
        <dbReference type="Pfam" id="PF07287"/>
    </source>
</evidence>
<reference evidence="4" key="1">
    <citation type="submission" date="2021-10" db="EMBL/GenBank/DDBJ databases">
        <authorList>
            <person name="Piombo E."/>
        </authorList>
    </citation>
    <scope>NUCLEOTIDE SEQUENCE</scope>
</reference>
<dbReference type="EMBL" id="CABFNQ020000593">
    <property type="protein sequence ID" value="CAH0019869.1"/>
    <property type="molecule type" value="Genomic_DNA"/>
</dbReference>
<dbReference type="OrthoDB" id="5863171at2759"/>
<dbReference type="InterPro" id="IPR010839">
    <property type="entry name" value="AtuA_N"/>
</dbReference>
<dbReference type="Proteomes" id="UP000696573">
    <property type="component" value="Unassembled WGS sequence"/>
</dbReference>
<feature type="domain" description="Acyclic terpene utilisation N-terminal" evidence="2">
    <location>
        <begin position="74"/>
        <end position="436"/>
    </location>
</feature>
<keyword evidence="5" id="KW-1185">Reference proteome</keyword>
<evidence type="ECO:0000256" key="1">
    <source>
        <dbReference type="SAM" id="MobiDB-lite"/>
    </source>
</evidence>
<protein>
    <recommendedName>
        <fullName evidence="6">Caib baif family enzyme</fullName>
    </recommendedName>
</protein>
<feature type="region of interest" description="Disordered" evidence="1">
    <location>
        <begin position="494"/>
        <end position="540"/>
    </location>
</feature>
<organism evidence="4 5">
    <name type="scientific">Clonostachys rhizophaga</name>
    <dbReference type="NCBI Taxonomy" id="160324"/>
    <lineage>
        <taxon>Eukaryota</taxon>
        <taxon>Fungi</taxon>
        <taxon>Dikarya</taxon>
        <taxon>Ascomycota</taxon>
        <taxon>Pezizomycotina</taxon>
        <taxon>Sordariomycetes</taxon>
        <taxon>Hypocreomycetidae</taxon>
        <taxon>Hypocreales</taxon>
        <taxon>Bionectriaceae</taxon>
        <taxon>Clonostachys</taxon>
    </lineage>
</organism>
<dbReference type="Pfam" id="PF14330">
    <property type="entry name" value="DUF4387"/>
    <property type="match status" value="1"/>
</dbReference>
<name>A0A9N9YIB7_9HYPO</name>
<gene>
    <name evidence="4" type="ORF">CRHIZ90672A_00013617</name>
</gene>
<dbReference type="InterPro" id="IPR025496">
    <property type="entry name" value="DUF4387"/>
</dbReference>
<feature type="compositionally biased region" description="Polar residues" evidence="1">
    <location>
        <begin position="521"/>
        <end position="533"/>
    </location>
</feature>